<evidence type="ECO:0000256" key="2">
    <source>
        <dbReference type="ARBA" id="ARBA00022621"/>
    </source>
</evidence>
<evidence type="ECO:0000256" key="3">
    <source>
        <dbReference type="ARBA" id="ARBA00022723"/>
    </source>
</evidence>
<dbReference type="InterPro" id="IPR012827">
    <property type="entry name" value="Hemerythrin_metal-bd"/>
</dbReference>
<comment type="similarity">
    <text evidence="1">Belongs to the hemerythrin family.</text>
</comment>
<organism evidence="6 7">
    <name type="scientific">Roseateles subflavus</name>
    <dbReference type="NCBI Taxonomy" id="3053353"/>
    <lineage>
        <taxon>Bacteria</taxon>
        <taxon>Pseudomonadati</taxon>
        <taxon>Pseudomonadota</taxon>
        <taxon>Betaproteobacteria</taxon>
        <taxon>Burkholderiales</taxon>
        <taxon>Sphaerotilaceae</taxon>
        <taxon>Roseateles</taxon>
    </lineage>
</organism>
<dbReference type="InterPro" id="IPR012312">
    <property type="entry name" value="Hemerythrin-like"/>
</dbReference>
<reference evidence="6 7" key="1">
    <citation type="submission" date="2023-06" db="EMBL/GenBank/DDBJ databases">
        <title>Pelomonas sp. APW6 16S ribosomal RNA gene genome sequencing and assembly.</title>
        <authorList>
            <person name="Woo H."/>
        </authorList>
    </citation>
    <scope>NUCLEOTIDE SEQUENCE [LARGE SCALE GENOMIC DNA]</scope>
    <source>
        <strain evidence="6 7">APW6</strain>
    </source>
</reference>
<dbReference type="PANTHER" id="PTHR37164">
    <property type="entry name" value="BACTERIOHEMERYTHRIN"/>
    <property type="match status" value="1"/>
</dbReference>
<keyword evidence="2" id="KW-0561">Oxygen transport</keyword>
<dbReference type="Gene3D" id="1.20.120.50">
    <property type="entry name" value="Hemerythrin-like"/>
    <property type="match status" value="1"/>
</dbReference>
<dbReference type="CDD" id="cd12107">
    <property type="entry name" value="Hemerythrin"/>
    <property type="match status" value="1"/>
</dbReference>
<name>A0ABT7LHH6_9BURK</name>
<sequence length="169" mass="18466">MSLITWTPELALQHAELDDTHEEFVGLLNDFSTALASGGDPMPAFEALLAHTEAHFAMEERWMAATGFAPENCHSKQHQMVLDTLREVRRYALELQDLEPMRIIGPELAQWFPAHAEMMDAALVFHMQQVGYDSATGALTKPEASEATALQAAQAAQPITSCGSSSCGH</sequence>
<dbReference type="PROSITE" id="PS00550">
    <property type="entry name" value="HEMERYTHRINS"/>
    <property type="match status" value="1"/>
</dbReference>
<keyword evidence="3" id="KW-0479">Metal-binding</keyword>
<protein>
    <submittedName>
        <fullName evidence="6">Hemerythrin domain-containing protein</fullName>
    </submittedName>
</protein>
<evidence type="ECO:0000313" key="7">
    <source>
        <dbReference type="Proteomes" id="UP001238603"/>
    </source>
</evidence>
<dbReference type="RefSeq" id="WP_285982398.1">
    <property type="nucleotide sequence ID" value="NZ_JASVDS010000002.1"/>
</dbReference>
<accession>A0ABT7LHH6</accession>
<feature type="domain" description="Hemerythrin-like" evidence="5">
    <location>
        <begin position="16"/>
        <end position="121"/>
    </location>
</feature>
<dbReference type="SUPFAM" id="SSF47188">
    <property type="entry name" value="Hemerythrin-like"/>
    <property type="match status" value="1"/>
</dbReference>
<dbReference type="PANTHER" id="PTHR37164:SF1">
    <property type="entry name" value="BACTERIOHEMERYTHRIN"/>
    <property type="match status" value="1"/>
</dbReference>
<keyword evidence="7" id="KW-1185">Reference proteome</keyword>
<dbReference type="InterPro" id="IPR035938">
    <property type="entry name" value="Hemerythrin-like_sf"/>
</dbReference>
<evidence type="ECO:0000259" key="5">
    <source>
        <dbReference type="Pfam" id="PF01814"/>
    </source>
</evidence>
<keyword evidence="2" id="KW-0813">Transport</keyword>
<dbReference type="InterPro" id="IPR050669">
    <property type="entry name" value="Hemerythrin"/>
</dbReference>
<evidence type="ECO:0000256" key="4">
    <source>
        <dbReference type="ARBA" id="ARBA00023004"/>
    </source>
</evidence>
<gene>
    <name evidence="6" type="ORF">QRD43_10415</name>
</gene>
<dbReference type="Pfam" id="PF01814">
    <property type="entry name" value="Hemerythrin"/>
    <property type="match status" value="1"/>
</dbReference>
<evidence type="ECO:0000313" key="6">
    <source>
        <dbReference type="EMBL" id="MDL5032316.1"/>
    </source>
</evidence>
<dbReference type="NCBIfam" id="TIGR02481">
    <property type="entry name" value="hemeryth_dom"/>
    <property type="match status" value="1"/>
</dbReference>
<dbReference type="InterPro" id="IPR016131">
    <property type="entry name" value="Haemerythrin_Fe_BS"/>
</dbReference>
<proteinExistence type="inferred from homology"/>
<evidence type="ECO:0000256" key="1">
    <source>
        <dbReference type="ARBA" id="ARBA00010587"/>
    </source>
</evidence>
<comment type="caution">
    <text evidence="6">The sequence shown here is derived from an EMBL/GenBank/DDBJ whole genome shotgun (WGS) entry which is preliminary data.</text>
</comment>
<dbReference type="EMBL" id="JASVDS010000002">
    <property type="protein sequence ID" value="MDL5032316.1"/>
    <property type="molecule type" value="Genomic_DNA"/>
</dbReference>
<keyword evidence="4" id="KW-0408">Iron</keyword>
<dbReference type="Proteomes" id="UP001238603">
    <property type="component" value="Unassembled WGS sequence"/>
</dbReference>